<dbReference type="InterPro" id="IPR050080">
    <property type="entry name" value="RNase_PH"/>
</dbReference>
<dbReference type="GO" id="GO:0016075">
    <property type="term" value="P:rRNA catabolic process"/>
    <property type="evidence" value="ECO:0007669"/>
    <property type="project" value="TreeGrafter"/>
</dbReference>
<dbReference type="GO" id="GO:0006364">
    <property type="term" value="P:rRNA processing"/>
    <property type="evidence" value="ECO:0007669"/>
    <property type="project" value="UniProtKB-KW"/>
</dbReference>
<evidence type="ECO:0000256" key="4">
    <source>
        <dbReference type="ARBA" id="ARBA00022835"/>
    </source>
</evidence>
<dbReference type="InterPro" id="IPR001247">
    <property type="entry name" value="ExoRNase_PH_dom1"/>
</dbReference>
<keyword evidence="3" id="KW-0698">rRNA processing</keyword>
<dbReference type="Proteomes" id="UP000554235">
    <property type="component" value="Unassembled WGS sequence"/>
</dbReference>
<sequence>MAPSAEPAAELSHLPKADGSATFSYGGYAVVSAVNGPVEAQRRDENAFEALVDVIVRPAAGVGGEILNNLESILQAALRQLIPVRDFPRCVIQITLQIAETPENAYVNNKLVQAQLNLPIIPALLHSAVLGLLSAAIPLKAIGAATVLAIPEGEGEDIIVDPTAVEADRAKSLHVLAFTSQDELLLSESEGSFTVDEWTKVLQLGQRVCCEHQQPGFDTAMSGNDMESKSMRQFIRSVMEAKVAEDLYWK</sequence>
<organism evidence="8 9">
    <name type="scientific">Fusarium albosuccineum</name>
    <dbReference type="NCBI Taxonomy" id="1237068"/>
    <lineage>
        <taxon>Eukaryota</taxon>
        <taxon>Fungi</taxon>
        <taxon>Dikarya</taxon>
        <taxon>Ascomycota</taxon>
        <taxon>Pezizomycotina</taxon>
        <taxon>Sordariomycetes</taxon>
        <taxon>Hypocreomycetidae</taxon>
        <taxon>Hypocreales</taxon>
        <taxon>Nectriaceae</taxon>
        <taxon>Fusarium</taxon>
        <taxon>Fusarium decemcellulare species complex</taxon>
    </lineage>
</organism>
<evidence type="ECO:0000313" key="9">
    <source>
        <dbReference type="Proteomes" id="UP000554235"/>
    </source>
</evidence>
<evidence type="ECO:0000259" key="7">
    <source>
        <dbReference type="Pfam" id="PF03725"/>
    </source>
</evidence>
<dbReference type="SUPFAM" id="SSF54211">
    <property type="entry name" value="Ribosomal protein S5 domain 2-like"/>
    <property type="match status" value="1"/>
</dbReference>
<evidence type="ECO:0000259" key="6">
    <source>
        <dbReference type="Pfam" id="PF01138"/>
    </source>
</evidence>
<dbReference type="Pfam" id="PF01138">
    <property type="entry name" value="RNase_PH"/>
    <property type="match status" value="1"/>
</dbReference>
<name>A0A8H4LJK4_9HYPO</name>
<dbReference type="InterPro" id="IPR036345">
    <property type="entry name" value="ExoRNase_PH_dom2_sf"/>
</dbReference>
<reference evidence="8 9" key="1">
    <citation type="submission" date="2020-01" db="EMBL/GenBank/DDBJ databases">
        <title>Identification and distribution of gene clusters putatively required for synthesis of sphingolipid metabolism inhibitors in phylogenetically diverse species of the filamentous fungus Fusarium.</title>
        <authorList>
            <person name="Kim H.-S."/>
            <person name="Busman M."/>
            <person name="Brown D.W."/>
            <person name="Divon H."/>
            <person name="Uhlig S."/>
            <person name="Proctor R.H."/>
        </authorList>
    </citation>
    <scope>NUCLEOTIDE SEQUENCE [LARGE SCALE GENOMIC DNA]</scope>
    <source>
        <strain evidence="8 9">NRRL 20459</strain>
    </source>
</reference>
<dbReference type="GO" id="GO:0071028">
    <property type="term" value="P:nuclear mRNA surveillance"/>
    <property type="evidence" value="ECO:0007669"/>
    <property type="project" value="TreeGrafter"/>
</dbReference>
<accession>A0A8H4LJK4</accession>
<dbReference type="OrthoDB" id="27298at2759"/>
<dbReference type="Pfam" id="PF03725">
    <property type="entry name" value="RNase_PH_C"/>
    <property type="match status" value="1"/>
</dbReference>
<dbReference type="SUPFAM" id="SSF55666">
    <property type="entry name" value="Ribonuclease PH domain 2-like"/>
    <property type="match status" value="1"/>
</dbReference>
<comment type="caution">
    <text evidence="8">The sequence shown here is derived from an EMBL/GenBank/DDBJ whole genome shotgun (WGS) entry which is preliminary data.</text>
</comment>
<comment type="subcellular location">
    <subcellularLocation>
        <location evidence="1">Nucleus</location>
    </subcellularLocation>
</comment>
<proteinExistence type="inferred from homology"/>
<evidence type="ECO:0000256" key="1">
    <source>
        <dbReference type="ARBA" id="ARBA00004123"/>
    </source>
</evidence>
<dbReference type="PANTHER" id="PTHR11953">
    <property type="entry name" value="EXOSOME COMPLEX COMPONENT"/>
    <property type="match status" value="1"/>
</dbReference>
<evidence type="ECO:0000256" key="3">
    <source>
        <dbReference type="ARBA" id="ARBA00022552"/>
    </source>
</evidence>
<comment type="similarity">
    <text evidence="2">Belongs to the RNase PH family.</text>
</comment>
<dbReference type="InterPro" id="IPR027408">
    <property type="entry name" value="PNPase/RNase_PH_dom_sf"/>
</dbReference>
<gene>
    <name evidence="8" type="ORF">FALBO_4049</name>
</gene>
<keyword evidence="9" id="KW-1185">Reference proteome</keyword>
<dbReference type="PANTHER" id="PTHR11953:SF1">
    <property type="entry name" value="EXOSOME COMPLEX COMPONENT RRP46"/>
    <property type="match status" value="1"/>
</dbReference>
<dbReference type="GO" id="GO:0005730">
    <property type="term" value="C:nucleolus"/>
    <property type="evidence" value="ECO:0007669"/>
    <property type="project" value="TreeGrafter"/>
</dbReference>
<dbReference type="GO" id="GO:0000177">
    <property type="term" value="C:cytoplasmic exosome (RNase complex)"/>
    <property type="evidence" value="ECO:0007669"/>
    <property type="project" value="TreeGrafter"/>
</dbReference>
<evidence type="ECO:0000256" key="5">
    <source>
        <dbReference type="ARBA" id="ARBA00023242"/>
    </source>
</evidence>
<dbReference type="CDD" id="cd11372">
    <property type="entry name" value="RNase_PH_RRP46"/>
    <property type="match status" value="1"/>
</dbReference>
<feature type="domain" description="Exoribonuclease phosphorolytic" evidence="6">
    <location>
        <begin position="9"/>
        <end position="138"/>
    </location>
</feature>
<evidence type="ECO:0000256" key="2">
    <source>
        <dbReference type="ARBA" id="ARBA00006678"/>
    </source>
</evidence>
<dbReference type="InterPro" id="IPR020568">
    <property type="entry name" value="Ribosomal_Su5_D2-typ_SF"/>
</dbReference>
<dbReference type="GO" id="GO:0000176">
    <property type="term" value="C:nuclear exosome (RNase complex)"/>
    <property type="evidence" value="ECO:0007669"/>
    <property type="project" value="TreeGrafter"/>
</dbReference>
<dbReference type="GO" id="GO:0071051">
    <property type="term" value="P:poly(A)-dependent snoRNA 3'-end processing"/>
    <property type="evidence" value="ECO:0007669"/>
    <property type="project" value="TreeGrafter"/>
</dbReference>
<dbReference type="EMBL" id="JAADYS010000526">
    <property type="protein sequence ID" value="KAF4469054.1"/>
    <property type="molecule type" value="Genomic_DNA"/>
</dbReference>
<dbReference type="Gene3D" id="3.30.230.70">
    <property type="entry name" value="GHMP Kinase, N-terminal domain"/>
    <property type="match status" value="1"/>
</dbReference>
<keyword evidence="4" id="KW-0271">Exosome</keyword>
<evidence type="ECO:0000313" key="8">
    <source>
        <dbReference type="EMBL" id="KAF4469054.1"/>
    </source>
</evidence>
<dbReference type="AlphaFoldDB" id="A0A8H4LJK4"/>
<dbReference type="GO" id="GO:0034475">
    <property type="term" value="P:U4 snRNA 3'-end processing"/>
    <property type="evidence" value="ECO:0007669"/>
    <property type="project" value="TreeGrafter"/>
</dbReference>
<dbReference type="InterPro" id="IPR015847">
    <property type="entry name" value="ExoRNase_PH_dom2"/>
</dbReference>
<feature type="domain" description="Exoribonuclease phosphorolytic" evidence="7">
    <location>
        <begin position="156"/>
        <end position="207"/>
    </location>
</feature>
<protein>
    <submittedName>
        <fullName evidence="8">Uncharacterized protein</fullName>
    </submittedName>
</protein>
<dbReference type="GO" id="GO:0003723">
    <property type="term" value="F:RNA binding"/>
    <property type="evidence" value="ECO:0007669"/>
    <property type="project" value="TreeGrafter"/>
</dbReference>
<keyword evidence="5" id="KW-0539">Nucleus</keyword>